<dbReference type="InterPro" id="IPR046349">
    <property type="entry name" value="C1-like_sf"/>
</dbReference>
<gene>
    <name evidence="1" type="ORF">SARC_13208</name>
</gene>
<dbReference type="AlphaFoldDB" id="A0A0L0FDU9"/>
<dbReference type="STRING" id="667725.A0A0L0FDU9"/>
<protein>
    <submittedName>
        <fullName evidence="1">Uncharacterized protein</fullName>
    </submittedName>
</protein>
<dbReference type="OrthoDB" id="63267at2759"/>
<evidence type="ECO:0000313" key="2">
    <source>
        <dbReference type="Proteomes" id="UP000054560"/>
    </source>
</evidence>
<proteinExistence type="predicted"/>
<dbReference type="SUPFAM" id="SSF57889">
    <property type="entry name" value="Cysteine-rich domain"/>
    <property type="match status" value="1"/>
</dbReference>
<name>A0A0L0FDU9_9EUKA</name>
<dbReference type="GeneID" id="25913712"/>
<dbReference type="EMBL" id="KQ244614">
    <property type="protein sequence ID" value="KNC74238.1"/>
    <property type="molecule type" value="Genomic_DNA"/>
</dbReference>
<accession>A0A0L0FDU9</accession>
<organism evidence="1 2">
    <name type="scientific">Sphaeroforma arctica JP610</name>
    <dbReference type="NCBI Taxonomy" id="667725"/>
    <lineage>
        <taxon>Eukaryota</taxon>
        <taxon>Ichthyosporea</taxon>
        <taxon>Ichthyophonida</taxon>
        <taxon>Sphaeroforma</taxon>
    </lineage>
</organism>
<feature type="non-terminal residue" evidence="1">
    <location>
        <position position="146"/>
    </location>
</feature>
<dbReference type="Proteomes" id="UP000054560">
    <property type="component" value="Unassembled WGS sequence"/>
</dbReference>
<dbReference type="Gene3D" id="3.30.60.20">
    <property type="match status" value="1"/>
</dbReference>
<reference evidence="1 2" key="1">
    <citation type="submission" date="2011-02" db="EMBL/GenBank/DDBJ databases">
        <title>The Genome Sequence of Sphaeroforma arctica JP610.</title>
        <authorList>
            <consortium name="The Broad Institute Genome Sequencing Platform"/>
            <person name="Russ C."/>
            <person name="Cuomo C."/>
            <person name="Young S.K."/>
            <person name="Zeng Q."/>
            <person name="Gargeya S."/>
            <person name="Alvarado L."/>
            <person name="Berlin A."/>
            <person name="Chapman S.B."/>
            <person name="Chen Z."/>
            <person name="Freedman E."/>
            <person name="Gellesch M."/>
            <person name="Goldberg J."/>
            <person name="Griggs A."/>
            <person name="Gujja S."/>
            <person name="Heilman E."/>
            <person name="Heiman D."/>
            <person name="Howarth C."/>
            <person name="Mehta T."/>
            <person name="Neiman D."/>
            <person name="Pearson M."/>
            <person name="Roberts A."/>
            <person name="Saif S."/>
            <person name="Shea T."/>
            <person name="Shenoy N."/>
            <person name="Sisk P."/>
            <person name="Stolte C."/>
            <person name="Sykes S."/>
            <person name="White J."/>
            <person name="Yandava C."/>
            <person name="Burger G."/>
            <person name="Gray M.W."/>
            <person name="Holland P.W.H."/>
            <person name="King N."/>
            <person name="Lang F.B.F."/>
            <person name="Roger A.J."/>
            <person name="Ruiz-Trillo I."/>
            <person name="Haas B."/>
            <person name="Nusbaum C."/>
            <person name="Birren B."/>
        </authorList>
    </citation>
    <scope>NUCLEOTIDE SEQUENCE [LARGE SCALE GENOMIC DNA]</scope>
    <source>
        <strain evidence="1 2">JP610</strain>
    </source>
</reference>
<keyword evidence="2" id="KW-1185">Reference proteome</keyword>
<evidence type="ECO:0000313" key="1">
    <source>
        <dbReference type="EMBL" id="KNC74238.1"/>
    </source>
</evidence>
<dbReference type="RefSeq" id="XP_014148140.1">
    <property type="nucleotide sequence ID" value="XM_014292665.1"/>
</dbReference>
<sequence length="146" mass="17044">MCEDGSKSLQLNRYFDDQDRMFTINYNEEHTVIEMDLWVRAKTGLALSVGYFVVNKTDKLITLDGSTPPGTYWLMEHHDDVMSDEELEYEDRYPQGSKRLPQAKRSRRHVVLGHEYVAKHFHTVQMCGKCCYPMFGVGMQGYYCRG</sequence>